<accession>A0AAV4IKJ1</accession>
<evidence type="ECO:0000313" key="2">
    <source>
        <dbReference type="EMBL" id="GFS10545.1"/>
    </source>
</evidence>
<name>A0AAV4IKJ1_9GAST</name>
<feature type="region of interest" description="Disordered" evidence="1">
    <location>
        <begin position="62"/>
        <end position="105"/>
    </location>
</feature>
<proteinExistence type="predicted"/>
<feature type="compositionally biased region" description="Low complexity" evidence="1">
    <location>
        <begin position="70"/>
        <end position="99"/>
    </location>
</feature>
<comment type="caution">
    <text evidence="2">The sequence shown here is derived from an EMBL/GenBank/DDBJ whole genome shotgun (WGS) entry which is preliminary data.</text>
</comment>
<dbReference type="Proteomes" id="UP000762676">
    <property type="component" value="Unassembled WGS sequence"/>
</dbReference>
<protein>
    <submittedName>
        <fullName evidence="2">Uncharacterized protein</fullName>
    </submittedName>
</protein>
<evidence type="ECO:0000313" key="3">
    <source>
        <dbReference type="Proteomes" id="UP000762676"/>
    </source>
</evidence>
<reference evidence="2 3" key="1">
    <citation type="journal article" date="2021" name="Elife">
        <title>Chloroplast acquisition without the gene transfer in kleptoplastic sea slugs, Plakobranchus ocellatus.</title>
        <authorList>
            <person name="Maeda T."/>
            <person name="Takahashi S."/>
            <person name="Yoshida T."/>
            <person name="Shimamura S."/>
            <person name="Takaki Y."/>
            <person name="Nagai Y."/>
            <person name="Toyoda A."/>
            <person name="Suzuki Y."/>
            <person name="Arimoto A."/>
            <person name="Ishii H."/>
            <person name="Satoh N."/>
            <person name="Nishiyama T."/>
            <person name="Hasebe M."/>
            <person name="Maruyama T."/>
            <person name="Minagawa J."/>
            <person name="Obokata J."/>
            <person name="Shigenobu S."/>
        </authorList>
    </citation>
    <scope>NUCLEOTIDE SEQUENCE [LARGE SCALE GENOMIC DNA]</scope>
</reference>
<sequence>MSGKKLIHEISTLPGANCYCSSSSLDSPRRFGEGMGGGTGLLVLHLIPNTYEVCSGVENQLCKKKKKKNNNNNNNKSKNNNNNKNNKNSKNNNNNNNNNKKSKKN</sequence>
<keyword evidence="3" id="KW-1185">Reference proteome</keyword>
<organism evidence="2 3">
    <name type="scientific">Elysia marginata</name>
    <dbReference type="NCBI Taxonomy" id="1093978"/>
    <lineage>
        <taxon>Eukaryota</taxon>
        <taxon>Metazoa</taxon>
        <taxon>Spiralia</taxon>
        <taxon>Lophotrochozoa</taxon>
        <taxon>Mollusca</taxon>
        <taxon>Gastropoda</taxon>
        <taxon>Heterobranchia</taxon>
        <taxon>Euthyneura</taxon>
        <taxon>Panpulmonata</taxon>
        <taxon>Sacoglossa</taxon>
        <taxon>Placobranchoidea</taxon>
        <taxon>Plakobranchidae</taxon>
        <taxon>Elysia</taxon>
    </lineage>
</organism>
<dbReference type="EMBL" id="BMAT01002628">
    <property type="protein sequence ID" value="GFS10545.1"/>
    <property type="molecule type" value="Genomic_DNA"/>
</dbReference>
<evidence type="ECO:0000256" key="1">
    <source>
        <dbReference type="SAM" id="MobiDB-lite"/>
    </source>
</evidence>
<dbReference type="AlphaFoldDB" id="A0AAV4IKJ1"/>
<gene>
    <name evidence="2" type="ORF">ElyMa_001325900</name>
</gene>